<dbReference type="SUPFAM" id="SSF55729">
    <property type="entry name" value="Acyl-CoA N-acyltransferases (Nat)"/>
    <property type="match status" value="1"/>
</dbReference>
<evidence type="ECO:0000259" key="1">
    <source>
        <dbReference type="PROSITE" id="PS51186"/>
    </source>
</evidence>
<name>A0A1G2HVQ0_9BACT</name>
<dbReference type="EMBL" id="MHOQ01000026">
    <property type="protein sequence ID" value="OGZ66535.1"/>
    <property type="molecule type" value="Genomic_DNA"/>
</dbReference>
<dbReference type="Gene3D" id="3.40.630.30">
    <property type="match status" value="1"/>
</dbReference>
<dbReference type="Pfam" id="PF00583">
    <property type="entry name" value="Acetyltransf_1"/>
    <property type="match status" value="1"/>
</dbReference>
<protein>
    <recommendedName>
        <fullName evidence="1">N-acetyltransferase domain-containing protein</fullName>
    </recommendedName>
</protein>
<comment type="caution">
    <text evidence="2">The sequence shown here is derived from an EMBL/GenBank/DDBJ whole genome shotgun (WGS) entry which is preliminary data.</text>
</comment>
<dbReference type="Proteomes" id="UP000179183">
    <property type="component" value="Unassembled WGS sequence"/>
</dbReference>
<evidence type="ECO:0000313" key="2">
    <source>
        <dbReference type="EMBL" id="OGZ66535.1"/>
    </source>
</evidence>
<dbReference type="GO" id="GO:0016747">
    <property type="term" value="F:acyltransferase activity, transferring groups other than amino-acyl groups"/>
    <property type="evidence" value="ECO:0007669"/>
    <property type="project" value="InterPro"/>
</dbReference>
<dbReference type="InterPro" id="IPR000182">
    <property type="entry name" value="GNAT_dom"/>
</dbReference>
<dbReference type="CDD" id="cd04301">
    <property type="entry name" value="NAT_SF"/>
    <property type="match status" value="1"/>
</dbReference>
<proteinExistence type="predicted"/>
<sequence length="219" mass="25482">MSEEIKKEPSIETETEPKILDTFLWVDEKGVRGKKGLKYNGVVKYAQEKDREGVKAVEMDKQKYRMERGERKYDPNKDPDMGEFDRIFSESDKLASLVLNIDGEVVAHIDFGNDSKHANIVEFGTVTTMEKYQENGFMSKLLFFAEREAQNVFGAEMIRISTQEKNKKAIEYYCNEKRGYTDSGERIERDGEWMGERPYQSAILVKHLKNQQLEVCQNH</sequence>
<evidence type="ECO:0000313" key="3">
    <source>
        <dbReference type="Proteomes" id="UP000179183"/>
    </source>
</evidence>
<dbReference type="AlphaFoldDB" id="A0A1G2HVQ0"/>
<dbReference type="InterPro" id="IPR016181">
    <property type="entry name" value="Acyl_CoA_acyltransferase"/>
</dbReference>
<feature type="domain" description="N-acetyltransferase" evidence="1">
    <location>
        <begin position="54"/>
        <end position="199"/>
    </location>
</feature>
<dbReference type="PROSITE" id="PS51186">
    <property type="entry name" value="GNAT"/>
    <property type="match status" value="1"/>
</dbReference>
<reference evidence="2 3" key="1">
    <citation type="journal article" date="2016" name="Nat. Commun.">
        <title>Thousands of microbial genomes shed light on interconnected biogeochemical processes in an aquifer system.</title>
        <authorList>
            <person name="Anantharaman K."/>
            <person name="Brown C.T."/>
            <person name="Hug L.A."/>
            <person name="Sharon I."/>
            <person name="Castelle C.J."/>
            <person name="Probst A.J."/>
            <person name="Thomas B.C."/>
            <person name="Singh A."/>
            <person name="Wilkins M.J."/>
            <person name="Karaoz U."/>
            <person name="Brodie E.L."/>
            <person name="Williams K.H."/>
            <person name="Hubbard S.S."/>
            <person name="Banfield J.F."/>
        </authorList>
    </citation>
    <scope>NUCLEOTIDE SEQUENCE [LARGE SCALE GENOMIC DNA]</scope>
</reference>
<accession>A0A1G2HVQ0</accession>
<organism evidence="2 3">
    <name type="scientific">Candidatus Staskawiczbacteria bacterium RIFCSPHIGHO2_02_FULL_33_16</name>
    <dbReference type="NCBI Taxonomy" id="1802204"/>
    <lineage>
        <taxon>Bacteria</taxon>
        <taxon>Candidatus Staskawicziibacteriota</taxon>
    </lineage>
</organism>
<gene>
    <name evidence="2" type="ORF">A3D34_00705</name>
</gene>